<dbReference type="EMBL" id="NHON01000016">
    <property type="protein sequence ID" value="OWJ67150.1"/>
    <property type="molecule type" value="Genomic_DNA"/>
</dbReference>
<sequence>MATTPKIRLEGVTKAFGPKQVLRGIDLEIASGESLVVIGGSGTGKSVLLKSILGLIRADRGRILIDGAETQDLSGGDRVALMRRFGMLFQGAALFDSLSVWENVAFGLIQGRGESRRRAKEIAVDKLAQVGLGPDVAALYPAELSGGMQKRVGLARAIAAEPEIIFFDEPTTGLDPIMADVINDLIVKCRRELGATTLSITHDMASARKIADRIAMIWEGRIIWAGPAAQVNESGNPYVDQFVHGRADGPIQMQVRVS</sequence>
<dbReference type="Proteomes" id="UP000196655">
    <property type="component" value="Unassembled WGS sequence"/>
</dbReference>
<dbReference type="Gene3D" id="3.40.50.300">
    <property type="entry name" value="P-loop containing nucleotide triphosphate hydrolases"/>
    <property type="match status" value="1"/>
</dbReference>
<accession>A0A211ZPG5</accession>
<dbReference type="Pfam" id="PF00005">
    <property type="entry name" value="ABC_tran"/>
    <property type="match status" value="1"/>
</dbReference>
<dbReference type="InterPro" id="IPR003439">
    <property type="entry name" value="ABC_transporter-like_ATP-bd"/>
</dbReference>
<proteinExistence type="predicted"/>
<dbReference type="SUPFAM" id="SSF52540">
    <property type="entry name" value="P-loop containing nucleoside triphosphate hydrolases"/>
    <property type="match status" value="1"/>
</dbReference>
<dbReference type="PROSITE" id="PS00211">
    <property type="entry name" value="ABC_TRANSPORTER_1"/>
    <property type="match status" value="1"/>
</dbReference>
<organism evidence="5 6">
    <name type="scientific">Inquilinus limosus</name>
    <dbReference type="NCBI Taxonomy" id="171674"/>
    <lineage>
        <taxon>Bacteria</taxon>
        <taxon>Pseudomonadati</taxon>
        <taxon>Pseudomonadota</taxon>
        <taxon>Alphaproteobacteria</taxon>
        <taxon>Rhodospirillales</taxon>
        <taxon>Rhodospirillaceae</taxon>
        <taxon>Inquilinus</taxon>
    </lineage>
</organism>
<dbReference type="PANTHER" id="PTHR43023:SF3">
    <property type="entry name" value="PROTEIN TRIGALACTOSYLDIACYLGLYCEROL 3, CHLOROPLASTIC"/>
    <property type="match status" value="1"/>
</dbReference>
<dbReference type="InterPro" id="IPR003593">
    <property type="entry name" value="AAA+_ATPase"/>
</dbReference>
<keyword evidence="3 5" id="KW-0067">ATP-binding</keyword>
<evidence type="ECO:0000256" key="2">
    <source>
        <dbReference type="ARBA" id="ARBA00022741"/>
    </source>
</evidence>
<gene>
    <name evidence="5" type="ORF">BWR60_11495</name>
</gene>
<evidence type="ECO:0000256" key="1">
    <source>
        <dbReference type="ARBA" id="ARBA00022448"/>
    </source>
</evidence>
<keyword evidence="2" id="KW-0547">Nucleotide-binding</keyword>
<dbReference type="CDD" id="cd03261">
    <property type="entry name" value="ABC_Org_Solvent_Resistant"/>
    <property type="match status" value="1"/>
</dbReference>
<dbReference type="PANTHER" id="PTHR43023">
    <property type="entry name" value="PROTEIN TRIGALACTOSYLDIACYLGLYCEROL 3, CHLOROPLASTIC"/>
    <property type="match status" value="1"/>
</dbReference>
<evidence type="ECO:0000256" key="3">
    <source>
        <dbReference type="ARBA" id="ARBA00022840"/>
    </source>
</evidence>
<evidence type="ECO:0000313" key="5">
    <source>
        <dbReference type="EMBL" id="OWJ67150.1"/>
    </source>
</evidence>
<evidence type="ECO:0000313" key="6">
    <source>
        <dbReference type="Proteomes" id="UP000196655"/>
    </source>
</evidence>
<dbReference type="InterPro" id="IPR027417">
    <property type="entry name" value="P-loop_NTPase"/>
</dbReference>
<dbReference type="OrthoDB" id="9802264at2"/>
<dbReference type="AlphaFoldDB" id="A0A211ZPG5"/>
<dbReference type="STRING" id="1122125.GCA_000423185_06544"/>
<dbReference type="InterPro" id="IPR017871">
    <property type="entry name" value="ABC_transporter-like_CS"/>
</dbReference>
<feature type="domain" description="ABC transporter" evidence="4">
    <location>
        <begin position="7"/>
        <end position="244"/>
    </location>
</feature>
<comment type="caution">
    <text evidence="5">The sequence shown here is derived from an EMBL/GenBank/DDBJ whole genome shotgun (WGS) entry which is preliminary data.</text>
</comment>
<dbReference type="RefSeq" id="WP_088151154.1">
    <property type="nucleotide sequence ID" value="NZ_NHON01000016.1"/>
</dbReference>
<dbReference type="SMART" id="SM00382">
    <property type="entry name" value="AAA"/>
    <property type="match status" value="1"/>
</dbReference>
<evidence type="ECO:0000259" key="4">
    <source>
        <dbReference type="PROSITE" id="PS50893"/>
    </source>
</evidence>
<keyword evidence="6" id="KW-1185">Reference proteome</keyword>
<dbReference type="GO" id="GO:0005524">
    <property type="term" value="F:ATP binding"/>
    <property type="evidence" value="ECO:0007669"/>
    <property type="project" value="UniProtKB-KW"/>
</dbReference>
<reference evidence="6" key="1">
    <citation type="submission" date="2017-05" db="EMBL/GenBank/DDBJ databases">
        <authorList>
            <person name="Macchi M."/>
            <person name="Festa S."/>
            <person name="Coppotelli B.M."/>
            <person name="Morelli I.S."/>
        </authorList>
    </citation>
    <scope>NUCLEOTIDE SEQUENCE [LARGE SCALE GENOMIC DNA]</scope>
    <source>
        <strain evidence="6">I</strain>
    </source>
</reference>
<keyword evidence="1" id="KW-0813">Transport</keyword>
<name>A0A211ZPG5_9PROT</name>
<dbReference type="PROSITE" id="PS50893">
    <property type="entry name" value="ABC_TRANSPORTER_2"/>
    <property type="match status" value="1"/>
</dbReference>
<dbReference type="GO" id="GO:0016887">
    <property type="term" value="F:ATP hydrolysis activity"/>
    <property type="evidence" value="ECO:0007669"/>
    <property type="project" value="InterPro"/>
</dbReference>
<protein>
    <submittedName>
        <fullName evidence="5">ABC transporter ATP-binding protein</fullName>
    </submittedName>
</protein>